<dbReference type="GO" id="GO:0005737">
    <property type="term" value="C:cytoplasm"/>
    <property type="evidence" value="ECO:0007669"/>
    <property type="project" value="InterPro"/>
</dbReference>
<dbReference type="PANTHER" id="PTHR10837">
    <property type="entry name" value="PEPTIDYLARGININE DEIMINASE"/>
    <property type="match status" value="1"/>
</dbReference>
<organism evidence="3 4">
    <name type="scientific">Plesiocystis pacifica SIR-1</name>
    <dbReference type="NCBI Taxonomy" id="391625"/>
    <lineage>
        <taxon>Bacteria</taxon>
        <taxon>Pseudomonadati</taxon>
        <taxon>Myxococcota</taxon>
        <taxon>Polyangia</taxon>
        <taxon>Nannocystales</taxon>
        <taxon>Nannocystaceae</taxon>
        <taxon>Plesiocystis</taxon>
    </lineage>
</organism>
<evidence type="ECO:0000313" key="3">
    <source>
        <dbReference type="EMBL" id="EDM75444.1"/>
    </source>
</evidence>
<evidence type="ECO:0000313" key="4">
    <source>
        <dbReference type="Proteomes" id="UP000005801"/>
    </source>
</evidence>
<reference evidence="3 4" key="1">
    <citation type="submission" date="2007-06" db="EMBL/GenBank/DDBJ databases">
        <authorList>
            <person name="Shimkets L."/>
            <person name="Ferriera S."/>
            <person name="Johnson J."/>
            <person name="Kravitz S."/>
            <person name="Beeson K."/>
            <person name="Sutton G."/>
            <person name="Rogers Y.-H."/>
            <person name="Friedman R."/>
            <person name="Frazier M."/>
            <person name="Venter J.C."/>
        </authorList>
    </citation>
    <scope>NUCLEOTIDE SEQUENCE [LARGE SCALE GENOMIC DNA]</scope>
    <source>
        <strain evidence="3 4">SIR-1</strain>
    </source>
</reference>
<dbReference type="GO" id="GO:0004668">
    <property type="term" value="F:protein-arginine deiminase activity"/>
    <property type="evidence" value="ECO:0007669"/>
    <property type="project" value="InterPro"/>
</dbReference>
<accession>A6GFA3</accession>
<dbReference type="SUPFAM" id="SSF55909">
    <property type="entry name" value="Pentein"/>
    <property type="match status" value="1"/>
</dbReference>
<comment type="caution">
    <text evidence="3">The sequence shown here is derived from an EMBL/GenBank/DDBJ whole genome shotgun (WGS) entry which is preliminary data.</text>
</comment>
<dbReference type="EMBL" id="ABCS01000091">
    <property type="protein sequence ID" value="EDM75444.1"/>
    <property type="molecule type" value="Genomic_DNA"/>
</dbReference>
<proteinExistence type="predicted"/>
<dbReference type="InterPro" id="IPR013530">
    <property type="entry name" value="PAD_C"/>
</dbReference>
<dbReference type="STRING" id="391625.PPSIR1_14550"/>
<protein>
    <recommendedName>
        <fullName evidence="2">Protein-arginine deiminase C-terminal domain-containing protein</fullName>
    </recommendedName>
</protein>
<dbReference type="InterPro" id="IPR004303">
    <property type="entry name" value="PAD"/>
</dbReference>
<gene>
    <name evidence="3" type="ORF">PPSIR1_14550</name>
</gene>
<evidence type="ECO:0000256" key="1">
    <source>
        <dbReference type="SAM" id="MobiDB-lite"/>
    </source>
</evidence>
<evidence type="ECO:0000259" key="2">
    <source>
        <dbReference type="Pfam" id="PF03068"/>
    </source>
</evidence>
<name>A6GFA3_9BACT</name>
<dbReference type="eggNOG" id="COG1193">
    <property type="taxonomic scope" value="Bacteria"/>
</dbReference>
<dbReference type="Gene3D" id="3.75.10.10">
    <property type="entry name" value="L-arginine/glycine Amidinotransferase, Chain A"/>
    <property type="match status" value="1"/>
</dbReference>
<dbReference type="AlphaFoldDB" id="A6GFA3"/>
<feature type="compositionally biased region" description="Acidic residues" evidence="1">
    <location>
        <begin position="20"/>
        <end position="34"/>
    </location>
</feature>
<sequence>MVVIAAASLALLVSACGDDGGNDDGNDEAEDTAGEDGGSADWTFGPIYGVNNNDDDDLDGKRDWLTPPFDADTDLMPLTITADQVAGFSDGDSVRLTLSGDADLMRMWHNGAHVLGSGAAEPILEYTFTPSGEETLWVEFGEFLARGSVVIDHVSGGEAVESDTIELVSSPAIMNHHLMPAEHLWIVQTSDNAEYVMDYLEALTSDVSLVQGVMYQQDRWIQDEIEFATSTDAAGGRLDTVIDSIRDRGLDNFPEDEFGPQTDWFIGTWGSPTNATTFDAFGNLDASPPAPGFPFGRIYYGLENGQGLDSALATFLDEQTLQQPFPLDSIWLCVGHVDEFSSFVPDPTAPKGYRLLLADTASGLELLDSIDPGHPTNRYNSAYGYATAGDIAADAALRAYNEDIQVNELDGIREAFKSALSLTDEEIIEVPTIFQAEGNCGAGAMTTGTVNLIVANIDGKGIKLMVPDPFFRNDAEGPESDPWAQDFEARMPDGLDVVWTDDWFSYHLLLGEVHCGTNVTRTPQADWTVDGAELLGLEGAN</sequence>
<feature type="region of interest" description="Disordered" evidence="1">
    <location>
        <begin position="18"/>
        <end position="46"/>
    </location>
</feature>
<keyword evidence="4" id="KW-1185">Reference proteome</keyword>
<dbReference type="PANTHER" id="PTHR10837:SF8">
    <property type="entry name" value="PROTEIN-ARGININE DEIMINASE"/>
    <property type="match status" value="1"/>
</dbReference>
<dbReference type="Pfam" id="PF03068">
    <property type="entry name" value="PAD"/>
    <property type="match status" value="1"/>
</dbReference>
<feature type="domain" description="Protein-arginine deiminase C-terminal" evidence="2">
    <location>
        <begin position="161"/>
        <end position="527"/>
    </location>
</feature>
<dbReference type="GO" id="GO:0005509">
    <property type="term" value="F:calcium ion binding"/>
    <property type="evidence" value="ECO:0007669"/>
    <property type="project" value="InterPro"/>
</dbReference>
<dbReference type="Proteomes" id="UP000005801">
    <property type="component" value="Unassembled WGS sequence"/>
</dbReference>